<dbReference type="Proteomes" id="UP001642540">
    <property type="component" value="Unassembled WGS sequence"/>
</dbReference>
<evidence type="ECO:0000313" key="3">
    <source>
        <dbReference type="Proteomes" id="UP001642540"/>
    </source>
</evidence>
<proteinExistence type="predicted"/>
<gene>
    <name evidence="2" type="ORF">ODALV1_LOCUS12373</name>
</gene>
<feature type="region of interest" description="Disordered" evidence="1">
    <location>
        <begin position="119"/>
        <end position="181"/>
    </location>
</feature>
<name>A0ABP1QKG5_9HEXA</name>
<keyword evidence="3" id="KW-1185">Reference proteome</keyword>
<evidence type="ECO:0000313" key="2">
    <source>
        <dbReference type="EMBL" id="CAL8106495.1"/>
    </source>
</evidence>
<organism evidence="2 3">
    <name type="scientific">Orchesella dallaii</name>
    <dbReference type="NCBI Taxonomy" id="48710"/>
    <lineage>
        <taxon>Eukaryota</taxon>
        <taxon>Metazoa</taxon>
        <taxon>Ecdysozoa</taxon>
        <taxon>Arthropoda</taxon>
        <taxon>Hexapoda</taxon>
        <taxon>Collembola</taxon>
        <taxon>Entomobryomorpha</taxon>
        <taxon>Entomobryoidea</taxon>
        <taxon>Orchesellidae</taxon>
        <taxon>Orchesellinae</taxon>
        <taxon>Orchesella</taxon>
    </lineage>
</organism>
<accession>A0ABP1QKG5</accession>
<dbReference type="EMBL" id="CAXLJM020000038">
    <property type="protein sequence ID" value="CAL8106495.1"/>
    <property type="molecule type" value="Genomic_DNA"/>
</dbReference>
<feature type="compositionally biased region" description="Polar residues" evidence="1">
    <location>
        <begin position="130"/>
        <end position="145"/>
    </location>
</feature>
<reference evidence="2 3" key="1">
    <citation type="submission" date="2024-08" db="EMBL/GenBank/DDBJ databases">
        <authorList>
            <person name="Cucini C."/>
            <person name="Frati F."/>
        </authorList>
    </citation>
    <scope>NUCLEOTIDE SEQUENCE [LARGE SCALE GENOMIC DNA]</scope>
</reference>
<sequence length="181" mass="19442">MRTVREPAGPGEINLFDLISEDTVSIEEFDAILSAQEAHNDQLPEVAVIEPGNNSEETWDDILTMFAEAFTNNQQQPISGSDSVLESSASGFMEMANSAADQPVDQSFMGVKLLESAATENVNSDEENLSDLSTLSPETNMSSNTDSDDFDACPPEKRFRPSCSSSEGGLTGSNSHVALKL</sequence>
<protein>
    <submittedName>
        <fullName evidence="2">Uncharacterized protein</fullName>
    </submittedName>
</protein>
<feature type="compositionally biased region" description="Polar residues" evidence="1">
    <location>
        <begin position="162"/>
        <end position="181"/>
    </location>
</feature>
<comment type="caution">
    <text evidence="2">The sequence shown here is derived from an EMBL/GenBank/DDBJ whole genome shotgun (WGS) entry which is preliminary data.</text>
</comment>
<evidence type="ECO:0000256" key="1">
    <source>
        <dbReference type="SAM" id="MobiDB-lite"/>
    </source>
</evidence>